<dbReference type="PANTHER" id="PTHR45290">
    <property type="entry name" value="OS03G0300300 PROTEIN"/>
    <property type="match status" value="1"/>
</dbReference>
<dbReference type="STRING" id="4432.A0A1U7ZZX5"/>
<proteinExistence type="predicted"/>
<dbReference type="RefSeq" id="XP_010259444.1">
    <property type="nucleotide sequence ID" value="XM_010261142.2"/>
</dbReference>
<accession>A0A1U7ZZX5</accession>
<evidence type="ECO:0000313" key="2">
    <source>
        <dbReference type="RefSeq" id="XP_010259444.1"/>
    </source>
</evidence>
<dbReference type="PANTHER" id="PTHR45290:SF1">
    <property type="entry name" value="OS03G0300300 PROTEIN"/>
    <property type="match status" value="1"/>
</dbReference>
<dbReference type="OrthoDB" id="30195at2759"/>
<evidence type="ECO:0000313" key="1">
    <source>
        <dbReference type="Proteomes" id="UP000189703"/>
    </source>
</evidence>
<dbReference type="RefSeq" id="XP_010259445.1">
    <property type="nucleotide sequence ID" value="XM_010261143.2"/>
</dbReference>
<dbReference type="AlphaFoldDB" id="A0A1U7ZZX5"/>
<keyword evidence="1" id="KW-1185">Reference proteome</keyword>
<dbReference type="KEGG" id="nnu:104598873"/>
<dbReference type="Proteomes" id="UP000189703">
    <property type="component" value="Unplaced"/>
</dbReference>
<gene>
    <name evidence="2 3" type="primary">LOC104598873</name>
</gene>
<dbReference type="Pfam" id="PF00400">
    <property type="entry name" value="WD40"/>
    <property type="match status" value="2"/>
</dbReference>
<sequence length="152" mass="16353">MATKGRCLHVLRRGVSAISFSAHALCTYTAGVDGMVCQIDSMTGNILRKFQASTKTISSIVISPDGTTLATAAGQMKIFNCSDNNKIHKFFGHPGAVRCMVFSEDGKYILSSSVGERDLAVWRLGGSKKKSASCVLAMDHPAVFLDCKCREN</sequence>
<dbReference type="SMART" id="SM00320">
    <property type="entry name" value="WD40"/>
    <property type="match status" value="3"/>
</dbReference>
<dbReference type="InterPro" id="IPR001680">
    <property type="entry name" value="WD40_rpt"/>
</dbReference>
<dbReference type="InterPro" id="IPR015943">
    <property type="entry name" value="WD40/YVTN_repeat-like_dom_sf"/>
</dbReference>
<dbReference type="eggNOG" id="KOG4547">
    <property type="taxonomic scope" value="Eukaryota"/>
</dbReference>
<protein>
    <submittedName>
        <fullName evidence="2 3">Uncharacterized protein LOC104598873</fullName>
    </submittedName>
</protein>
<dbReference type="Gene3D" id="2.130.10.10">
    <property type="entry name" value="YVTN repeat-like/Quinoprotein amine dehydrogenase"/>
    <property type="match status" value="1"/>
</dbReference>
<dbReference type="SUPFAM" id="SSF50978">
    <property type="entry name" value="WD40 repeat-like"/>
    <property type="match status" value="1"/>
</dbReference>
<name>A0A1U7ZZX5_NELNU</name>
<dbReference type="InterPro" id="IPR036322">
    <property type="entry name" value="WD40_repeat_dom_sf"/>
</dbReference>
<organism evidence="1 2">
    <name type="scientific">Nelumbo nucifera</name>
    <name type="common">Sacred lotus</name>
    <dbReference type="NCBI Taxonomy" id="4432"/>
    <lineage>
        <taxon>Eukaryota</taxon>
        <taxon>Viridiplantae</taxon>
        <taxon>Streptophyta</taxon>
        <taxon>Embryophyta</taxon>
        <taxon>Tracheophyta</taxon>
        <taxon>Spermatophyta</taxon>
        <taxon>Magnoliopsida</taxon>
        <taxon>Proteales</taxon>
        <taxon>Nelumbonaceae</taxon>
        <taxon>Nelumbo</taxon>
    </lineage>
</organism>
<reference evidence="2 3" key="1">
    <citation type="submission" date="2025-04" db="UniProtKB">
        <authorList>
            <consortium name="RefSeq"/>
        </authorList>
    </citation>
    <scope>IDENTIFICATION</scope>
</reference>
<evidence type="ECO:0000313" key="3">
    <source>
        <dbReference type="RefSeq" id="XP_010259445.1"/>
    </source>
</evidence>
<dbReference type="GeneID" id="104598873"/>